<comment type="subcellular location">
    <subcellularLocation>
        <location evidence="8">Cytoplasm</location>
    </subcellularLocation>
</comment>
<dbReference type="Gene3D" id="3.90.170.10">
    <property type="entry name" value="Adenylosuccinate Synthetase, subunit A, domain 3"/>
    <property type="match status" value="1"/>
</dbReference>
<keyword evidence="7 8" id="KW-0342">GTP-binding</keyword>
<dbReference type="HAMAP" id="MF_00011">
    <property type="entry name" value="Adenylosucc_synth"/>
    <property type="match status" value="1"/>
</dbReference>
<feature type="binding site" evidence="8">
    <location>
        <position position="142"/>
    </location>
    <ligand>
        <name>IMP</name>
        <dbReference type="ChEBI" id="CHEBI:58053"/>
        <note>ligand shared between dimeric partners</note>
    </ligand>
</feature>
<feature type="binding site" evidence="8">
    <location>
        <begin position="411"/>
        <end position="413"/>
    </location>
    <ligand>
        <name>GTP</name>
        <dbReference type="ChEBI" id="CHEBI:37565"/>
    </ligand>
</feature>
<feature type="binding site" description="in other chain" evidence="8">
    <location>
        <begin position="13"/>
        <end position="16"/>
    </location>
    <ligand>
        <name>IMP</name>
        <dbReference type="ChEBI" id="CHEBI:58053"/>
        <note>ligand shared between dimeric partners</note>
    </ligand>
</feature>
<comment type="function">
    <text evidence="8">Plays an important role in the de novo pathway of purine nucleotide biosynthesis. Catalyzes the first committed step in the biosynthesis of AMP from IMP.</text>
</comment>
<feature type="binding site" description="in other chain" evidence="8">
    <location>
        <position position="237"/>
    </location>
    <ligand>
        <name>IMP</name>
        <dbReference type="ChEBI" id="CHEBI:58053"/>
        <note>ligand shared between dimeric partners</note>
    </ligand>
</feature>
<dbReference type="GO" id="GO:0046040">
    <property type="term" value="P:IMP metabolic process"/>
    <property type="evidence" value="ECO:0007669"/>
    <property type="project" value="TreeGrafter"/>
</dbReference>
<feature type="binding site" evidence="8">
    <location>
        <begin position="12"/>
        <end position="18"/>
    </location>
    <ligand>
        <name>GTP</name>
        <dbReference type="ChEBI" id="CHEBI:37565"/>
    </ligand>
</feature>
<dbReference type="InterPro" id="IPR018220">
    <property type="entry name" value="Adenylosuccin_syn_GTP-bd"/>
</dbReference>
<dbReference type="FunFam" id="1.10.300.10:FF:000001">
    <property type="entry name" value="Adenylosuccinate synthetase"/>
    <property type="match status" value="1"/>
</dbReference>
<feature type="binding site" evidence="8">
    <location>
        <begin position="329"/>
        <end position="331"/>
    </location>
    <ligand>
        <name>GTP</name>
        <dbReference type="ChEBI" id="CHEBI:37565"/>
    </ligand>
</feature>
<evidence type="ECO:0000256" key="4">
    <source>
        <dbReference type="ARBA" id="ARBA00022741"/>
    </source>
</evidence>
<feature type="binding site" evidence="8">
    <location>
        <position position="303"/>
    </location>
    <ligand>
        <name>GTP</name>
        <dbReference type="ChEBI" id="CHEBI:37565"/>
    </ligand>
</feature>
<evidence type="ECO:0000256" key="2">
    <source>
        <dbReference type="ARBA" id="ARBA00022598"/>
    </source>
</evidence>
<dbReference type="EC" id="6.3.4.4" evidence="8 9"/>
<keyword evidence="5 8" id="KW-0658">Purine biosynthesis</keyword>
<dbReference type="EMBL" id="AP021858">
    <property type="protein sequence ID" value="BBO22939.1"/>
    <property type="molecule type" value="Genomic_DNA"/>
</dbReference>
<dbReference type="PANTHER" id="PTHR11846:SF0">
    <property type="entry name" value="ADENYLOSUCCINATE SYNTHETASE"/>
    <property type="match status" value="1"/>
</dbReference>
<dbReference type="InterPro" id="IPR027417">
    <property type="entry name" value="P-loop_NTPase"/>
</dbReference>
<gene>
    <name evidence="8" type="primary">purA</name>
    <name evidence="10" type="ORF">NPRO_05340</name>
</gene>
<dbReference type="InterPro" id="IPR001114">
    <property type="entry name" value="Adenylosuccinate_synthetase"/>
</dbReference>
<feature type="binding site" description="in other chain" evidence="8">
    <location>
        <position position="128"/>
    </location>
    <ligand>
        <name>IMP</name>
        <dbReference type="ChEBI" id="CHEBI:58053"/>
        <note>ligand shared between dimeric partners</note>
    </ligand>
</feature>
<dbReference type="InterPro" id="IPR042110">
    <property type="entry name" value="Adenylosuccinate_synth_dom2"/>
</dbReference>
<dbReference type="Gene3D" id="1.10.300.10">
    <property type="entry name" value="Adenylosuccinate Synthetase, subunit A, domain 2"/>
    <property type="match status" value="1"/>
</dbReference>
<dbReference type="Pfam" id="PF00709">
    <property type="entry name" value="Adenylsucc_synt"/>
    <property type="match status" value="1"/>
</dbReference>
<dbReference type="NCBIfam" id="NF002223">
    <property type="entry name" value="PRK01117.1"/>
    <property type="match status" value="1"/>
</dbReference>
<dbReference type="Gene3D" id="3.40.440.10">
    <property type="entry name" value="Adenylosuccinate Synthetase, subunit A, domain 1"/>
    <property type="match status" value="1"/>
</dbReference>
<evidence type="ECO:0000256" key="9">
    <source>
        <dbReference type="RuleBase" id="RU000520"/>
    </source>
</evidence>
<dbReference type="KEGG" id="npy:NPRO_05340"/>
<feature type="binding site" evidence="8">
    <location>
        <begin position="40"/>
        <end position="42"/>
    </location>
    <ligand>
        <name>GTP</name>
        <dbReference type="ChEBI" id="CHEBI:37565"/>
    </ligand>
</feature>
<dbReference type="NCBIfam" id="TIGR00184">
    <property type="entry name" value="purA"/>
    <property type="match status" value="1"/>
</dbReference>
<dbReference type="PANTHER" id="PTHR11846">
    <property type="entry name" value="ADENYLOSUCCINATE SYNTHETASE"/>
    <property type="match status" value="1"/>
</dbReference>
<dbReference type="GO" id="GO:0005525">
    <property type="term" value="F:GTP binding"/>
    <property type="evidence" value="ECO:0007669"/>
    <property type="project" value="UniProtKB-UniRule"/>
</dbReference>
<comment type="cofactor">
    <cofactor evidence="8">
        <name>Mg(2+)</name>
        <dbReference type="ChEBI" id="CHEBI:18420"/>
    </cofactor>
    <text evidence="8">Binds 1 Mg(2+) ion per subunit.</text>
</comment>
<feature type="active site" description="Proton donor" evidence="8">
    <location>
        <position position="41"/>
    </location>
</feature>
<feature type="binding site" evidence="8">
    <location>
        <begin position="297"/>
        <end position="303"/>
    </location>
    <ligand>
        <name>substrate</name>
    </ligand>
</feature>
<feature type="binding site" evidence="8">
    <location>
        <position position="13"/>
    </location>
    <ligand>
        <name>Mg(2+)</name>
        <dbReference type="ChEBI" id="CHEBI:18420"/>
    </ligand>
</feature>
<feature type="binding site" description="in other chain" evidence="8">
    <location>
        <position position="301"/>
    </location>
    <ligand>
        <name>IMP</name>
        <dbReference type="ChEBI" id="CHEBI:58053"/>
        <note>ligand shared between dimeric partners</note>
    </ligand>
</feature>
<evidence type="ECO:0000256" key="6">
    <source>
        <dbReference type="ARBA" id="ARBA00022842"/>
    </source>
</evidence>
<keyword evidence="3 8" id="KW-0479">Metal-binding</keyword>
<dbReference type="SUPFAM" id="SSF52540">
    <property type="entry name" value="P-loop containing nucleoside triphosphate hydrolases"/>
    <property type="match status" value="1"/>
</dbReference>
<keyword evidence="2 8" id="KW-0436">Ligase</keyword>
<dbReference type="AlphaFoldDB" id="A0A809R618"/>
<protein>
    <recommendedName>
        <fullName evidence="8 9">Adenylosuccinate synthetase</fullName>
        <shortName evidence="8">AMPSase</shortName>
        <shortName evidence="8">AdSS</shortName>
        <ecNumber evidence="8 9">6.3.4.4</ecNumber>
    </recommendedName>
    <alternativeName>
        <fullName evidence="8">IMP--aspartate ligase</fullName>
    </alternativeName>
</protein>
<dbReference type="InterPro" id="IPR042109">
    <property type="entry name" value="Adenylosuccinate_synth_dom1"/>
</dbReference>
<accession>A0A809R618</accession>
<organism evidence="10 11">
    <name type="scientific">Candidatus Nitrosymbiomonas proteolyticus</name>
    <dbReference type="NCBI Taxonomy" id="2608984"/>
    <lineage>
        <taxon>Bacteria</taxon>
        <taxon>Bacillati</taxon>
        <taxon>Armatimonadota</taxon>
        <taxon>Armatimonadota incertae sedis</taxon>
        <taxon>Candidatus Nitrosymbiomonas</taxon>
    </lineage>
</organism>
<dbReference type="UniPathway" id="UPA00075">
    <property type="reaction ID" value="UER00335"/>
</dbReference>
<dbReference type="FunFam" id="3.90.170.10:FF:000001">
    <property type="entry name" value="Adenylosuccinate synthetase"/>
    <property type="match status" value="1"/>
</dbReference>
<feature type="binding site" description="in other chain" evidence="8">
    <location>
        <begin position="38"/>
        <end position="41"/>
    </location>
    <ligand>
        <name>IMP</name>
        <dbReference type="ChEBI" id="CHEBI:58053"/>
        <note>ligand shared between dimeric partners</note>
    </ligand>
</feature>
<feature type="binding site" evidence="8">
    <location>
        <position position="40"/>
    </location>
    <ligand>
        <name>Mg(2+)</name>
        <dbReference type="ChEBI" id="CHEBI:18420"/>
    </ligand>
</feature>
<reference evidence="10" key="1">
    <citation type="journal article" name="DNA Res.">
        <title>The physiological potential of anammox bacteria as revealed by their core genome structure.</title>
        <authorList>
            <person name="Okubo T."/>
            <person name="Toyoda A."/>
            <person name="Fukuhara K."/>
            <person name="Uchiyama I."/>
            <person name="Harigaya Y."/>
            <person name="Kuroiwa M."/>
            <person name="Suzuki T."/>
            <person name="Murakami Y."/>
            <person name="Suwa Y."/>
            <person name="Takami H."/>
        </authorList>
    </citation>
    <scope>NUCLEOTIDE SEQUENCE</scope>
    <source>
        <strain evidence="10">317325-2</strain>
    </source>
</reference>
<dbReference type="Proteomes" id="UP000662873">
    <property type="component" value="Chromosome"/>
</dbReference>
<dbReference type="SMART" id="SM00788">
    <property type="entry name" value="Adenylsucc_synt"/>
    <property type="match status" value="1"/>
</dbReference>
<dbReference type="CDD" id="cd03108">
    <property type="entry name" value="AdSS"/>
    <property type="match status" value="1"/>
</dbReference>
<dbReference type="InterPro" id="IPR042111">
    <property type="entry name" value="Adenylosuccinate_synth_dom3"/>
</dbReference>
<comment type="pathway">
    <text evidence="8 9">Purine metabolism; AMP biosynthesis via de novo pathway; AMP from IMP: step 1/2.</text>
</comment>
<dbReference type="GO" id="GO:0000287">
    <property type="term" value="F:magnesium ion binding"/>
    <property type="evidence" value="ECO:0007669"/>
    <property type="project" value="UniProtKB-UniRule"/>
</dbReference>
<dbReference type="GO" id="GO:0004019">
    <property type="term" value="F:adenylosuccinate synthase activity"/>
    <property type="evidence" value="ECO:0007669"/>
    <property type="project" value="UniProtKB-UniRule"/>
</dbReference>
<feature type="active site" description="Proton acceptor" evidence="8">
    <location>
        <position position="13"/>
    </location>
</feature>
<evidence type="ECO:0000313" key="11">
    <source>
        <dbReference type="Proteomes" id="UP000662873"/>
    </source>
</evidence>
<name>A0A809R618_9BACT</name>
<feature type="binding site" description="in other chain" evidence="8">
    <location>
        <position position="222"/>
    </location>
    <ligand>
        <name>IMP</name>
        <dbReference type="ChEBI" id="CHEBI:58053"/>
        <note>ligand shared between dimeric partners</note>
    </ligand>
</feature>
<proteinExistence type="inferred from homology"/>
<evidence type="ECO:0000256" key="8">
    <source>
        <dbReference type="HAMAP-Rule" id="MF_00011"/>
    </source>
</evidence>
<comment type="catalytic activity">
    <reaction evidence="8 9">
        <text>IMP + L-aspartate + GTP = N(6)-(1,2-dicarboxyethyl)-AMP + GDP + phosphate + 2 H(+)</text>
        <dbReference type="Rhea" id="RHEA:15753"/>
        <dbReference type="ChEBI" id="CHEBI:15378"/>
        <dbReference type="ChEBI" id="CHEBI:29991"/>
        <dbReference type="ChEBI" id="CHEBI:37565"/>
        <dbReference type="ChEBI" id="CHEBI:43474"/>
        <dbReference type="ChEBI" id="CHEBI:57567"/>
        <dbReference type="ChEBI" id="CHEBI:58053"/>
        <dbReference type="ChEBI" id="CHEBI:58189"/>
        <dbReference type="EC" id="6.3.4.4"/>
    </reaction>
</comment>
<evidence type="ECO:0000256" key="5">
    <source>
        <dbReference type="ARBA" id="ARBA00022755"/>
    </source>
</evidence>
<sequence length="429" mass="46537">MPTLVIVGAQWGDEAKGKIVDVLADGADVVVRYSGGNNAGHTVITGGQTFKFHLIPAGILHPQITAVLGSGMVVCPKSLLDEWDTARAMRSELGALKISSGAHVVFPYHKSLDVLEEAARGHNKIGTTSRGIGPAFQDKVGRFGIRMGEFVDPEVFPVRLEEVLEYKNRLLSMLGGEAIEFKPLLDEYSSYASALRGFVGDSESFVADALDAGKRIMFEGAQGTFLDLDSGTYPYVTSSHPVAGGACLGTGIGPRAIDQVLGVCKAYTTRVGAGPFPTELDNEIGDKIRERGQEFGTTTGRGRRCGWLDLNLLRRSASLNSLSGWVVTRLDVLSGFERLHVCTGYRWNGRTLNTVPQDTFLLSQVEPDYKTVPGWDADITGARSLADLPTAARDYLNLIEEETRTPICIVSVGPDRQQTILHREDLIWP</sequence>
<keyword evidence="4 8" id="KW-0547">Nucleotide-binding</keyword>
<comment type="similarity">
    <text evidence="8 9">Belongs to the adenylosuccinate synthetase family.</text>
</comment>
<evidence type="ECO:0000256" key="3">
    <source>
        <dbReference type="ARBA" id="ARBA00022723"/>
    </source>
</evidence>
<dbReference type="GO" id="GO:0044208">
    <property type="term" value="P:'de novo' AMP biosynthetic process"/>
    <property type="evidence" value="ECO:0007669"/>
    <property type="project" value="UniProtKB-UniRule"/>
</dbReference>
<evidence type="ECO:0000256" key="1">
    <source>
        <dbReference type="ARBA" id="ARBA00011738"/>
    </source>
</evidence>
<comment type="subunit">
    <text evidence="1 8">Homodimer.</text>
</comment>
<dbReference type="PROSITE" id="PS01266">
    <property type="entry name" value="ADENYLOSUCCIN_SYN_1"/>
    <property type="match status" value="1"/>
</dbReference>
<dbReference type="GO" id="GO:0005737">
    <property type="term" value="C:cytoplasm"/>
    <property type="evidence" value="ECO:0007669"/>
    <property type="project" value="UniProtKB-SubCell"/>
</dbReference>
<evidence type="ECO:0000256" key="7">
    <source>
        <dbReference type="ARBA" id="ARBA00023134"/>
    </source>
</evidence>
<evidence type="ECO:0000313" key="10">
    <source>
        <dbReference type="EMBL" id="BBO22939.1"/>
    </source>
</evidence>
<keyword evidence="8" id="KW-0963">Cytoplasm</keyword>
<keyword evidence="6 8" id="KW-0460">Magnesium</keyword>